<dbReference type="AlphaFoldDB" id="A0A2P4THB8"/>
<evidence type="ECO:0000313" key="2">
    <source>
        <dbReference type="Proteomes" id="UP000237246"/>
    </source>
</evidence>
<organism evidence="1 2">
    <name type="scientific">Bambusicola thoracicus</name>
    <name type="common">Chinese bamboo-partridge</name>
    <name type="synonym">Perdix thoracica</name>
    <dbReference type="NCBI Taxonomy" id="9083"/>
    <lineage>
        <taxon>Eukaryota</taxon>
        <taxon>Metazoa</taxon>
        <taxon>Chordata</taxon>
        <taxon>Craniata</taxon>
        <taxon>Vertebrata</taxon>
        <taxon>Euteleostomi</taxon>
        <taxon>Archelosauria</taxon>
        <taxon>Archosauria</taxon>
        <taxon>Dinosauria</taxon>
        <taxon>Saurischia</taxon>
        <taxon>Theropoda</taxon>
        <taxon>Coelurosauria</taxon>
        <taxon>Aves</taxon>
        <taxon>Neognathae</taxon>
        <taxon>Galloanserae</taxon>
        <taxon>Galliformes</taxon>
        <taxon>Phasianidae</taxon>
        <taxon>Perdicinae</taxon>
        <taxon>Bambusicola</taxon>
    </lineage>
</organism>
<sequence length="54" mass="6188">MEEESSRKGSQMPWFPGVLLLDCQRVPHIQPYTFLTEVCCILGHARALCNLQKI</sequence>
<comment type="caution">
    <text evidence="1">The sequence shown here is derived from an EMBL/GenBank/DDBJ whole genome shotgun (WGS) entry which is preliminary data.</text>
</comment>
<dbReference type="Proteomes" id="UP000237246">
    <property type="component" value="Unassembled WGS sequence"/>
</dbReference>
<proteinExistence type="predicted"/>
<keyword evidence="2" id="KW-1185">Reference proteome</keyword>
<accession>A0A2P4THB8</accession>
<dbReference type="EMBL" id="PPHD01000223">
    <property type="protein sequence ID" value="POI35761.1"/>
    <property type="molecule type" value="Genomic_DNA"/>
</dbReference>
<name>A0A2P4THB8_BAMTH</name>
<evidence type="ECO:0000313" key="1">
    <source>
        <dbReference type="EMBL" id="POI35761.1"/>
    </source>
</evidence>
<gene>
    <name evidence="1" type="ORF">CIB84_000487</name>
</gene>
<reference evidence="1 2" key="1">
    <citation type="submission" date="2018-01" db="EMBL/GenBank/DDBJ databases">
        <title>Comparison of the Chinese Bamboo Partridge and Red Junglefowl genome sequences highlights the importance of demography in genome evolution.</title>
        <authorList>
            <person name="Tiley G.P."/>
            <person name="Kimball R.T."/>
            <person name="Braun E.L."/>
            <person name="Burleigh J.G."/>
        </authorList>
    </citation>
    <scope>NUCLEOTIDE SEQUENCE [LARGE SCALE GENOMIC DNA]</scope>
    <source>
        <strain evidence="1">RTK389</strain>
        <tissue evidence="1">Blood</tissue>
    </source>
</reference>
<protein>
    <submittedName>
        <fullName evidence="1">Uncharacterized protein</fullName>
    </submittedName>
</protein>